<dbReference type="RefSeq" id="WP_129652833.1">
    <property type="nucleotide sequence ID" value="NZ_ML142907.1"/>
</dbReference>
<feature type="coiled-coil region" evidence="1">
    <location>
        <begin position="187"/>
        <end position="214"/>
    </location>
</feature>
<evidence type="ECO:0000313" key="6">
    <source>
        <dbReference type="Proteomes" id="UP000290261"/>
    </source>
</evidence>
<feature type="compositionally biased region" description="Basic and acidic residues" evidence="2">
    <location>
        <begin position="46"/>
        <end position="67"/>
    </location>
</feature>
<sequence length="314" mass="35318">MKRRVKLLLICSLAVSFSTQAQFLKKLKKKAENAVERTILNRTDEEVSKGTDKAIDSITQGKKEGKTSGKTTSGSTSKNIGETEKNLDQKKQDQAKEAAMQKKMAGLLGGGGLKGIPDVYEFSYRATMKITTQKEDTEIQYWMEPGQRYFGNWHKEGKMSNITVMDMENQAMVMFTDDGERKSAMKIPSSKKMMEKLTKKMEEKNQNAKEDIKITPIADKTILGYRCKGYQITSKDGISKVWITNETPVGYLGGIANAENLPSSVLPLGENTMFMEMQFESAKKQKDNFSMVCTELKEEDMTIKKEEYATMGGF</sequence>
<keyword evidence="3" id="KW-0732">Signal</keyword>
<feature type="signal peptide" evidence="3">
    <location>
        <begin position="1"/>
        <end position="21"/>
    </location>
</feature>
<accession>A0A444VQP7</accession>
<dbReference type="InterPro" id="IPR025524">
    <property type="entry name" value="DUF4412"/>
</dbReference>
<keyword evidence="6" id="KW-1185">Reference proteome</keyword>
<feature type="chain" id="PRO_5019467696" description="DUF4412 domain-containing protein" evidence="3">
    <location>
        <begin position="22"/>
        <end position="314"/>
    </location>
</feature>
<protein>
    <recommendedName>
        <fullName evidence="4">DUF4412 domain-containing protein</fullName>
    </recommendedName>
</protein>
<keyword evidence="1" id="KW-0175">Coiled coil</keyword>
<proteinExistence type="predicted"/>
<gene>
    <name evidence="5" type="ORF">DN53_02640</name>
</gene>
<feature type="compositionally biased region" description="Low complexity" evidence="2">
    <location>
        <begin position="68"/>
        <end position="78"/>
    </location>
</feature>
<evidence type="ECO:0000259" key="4">
    <source>
        <dbReference type="Pfam" id="PF14371"/>
    </source>
</evidence>
<evidence type="ECO:0000256" key="3">
    <source>
        <dbReference type="SAM" id="SignalP"/>
    </source>
</evidence>
<evidence type="ECO:0000256" key="1">
    <source>
        <dbReference type="SAM" id="Coils"/>
    </source>
</evidence>
<comment type="caution">
    <text evidence="5">The sequence shown here is derived from an EMBL/GenBank/DDBJ whole genome shotgun (WGS) entry which is preliminary data.</text>
</comment>
<dbReference type="Proteomes" id="UP000290261">
    <property type="component" value="Unassembled WGS sequence"/>
</dbReference>
<evidence type="ECO:0000313" key="5">
    <source>
        <dbReference type="EMBL" id="RYC53133.1"/>
    </source>
</evidence>
<dbReference type="AlphaFoldDB" id="A0A444VQP7"/>
<evidence type="ECO:0000256" key="2">
    <source>
        <dbReference type="SAM" id="MobiDB-lite"/>
    </source>
</evidence>
<feature type="compositionally biased region" description="Basic and acidic residues" evidence="2">
    <location>
        <begin position="81"/>
        <end position="98"/>
    </location>
</feature>
<dbReference type="Pfam" id="PF14371">
    <property type="entry name" value="DUF4412"/>
    <property type="match status" value="1"/>
</dbReference>
<dbReference type="EMBL" id="JJMP01000001">
    <property type="protein sequence ID" value="RYC53133.1"/>
    <property type="molecule type" value="Genomic_DNA"/>
</dbReference>
<organism evidence="5 6">
    <name type="scientific">Flagellimonas olearia</name>
    <dbReference type="NCBI Taxonomy" id="552546"/>
    <lineage>
        <taxon>Bacteria</taxon>
        <taxon>Pseudomonadati</taxon>
        <taxon>Bacteroidota</taxon>
        <taxon>Flavobacteriia</taxon>
        <taxon>Flavobacteriales</taxon>
        <taxon>Flavobacteriaceae</taxon>
        <taxon>Flagellimonas</taxon>
    </lineage>
</organism>
<feature type="domain" description="DUF4412" evidence="4">
    <location>
        <begin position="127"/>
        <end position="246"/>
    </location>
</feature>
<reference evidence="5 6" key="1">
    <citation type="submission" date="2014-04" db="EMBL/GenBank/DDBJ databases">
        <title>Whole genome of Muricauda olearia.</title>
        <authorList>
            <person name="Zhang X.-H."/>
            <person name="Tang K."/>
        </authorList>
    </citation>
    <scope>NUCLEOTIDE SEQUENCE [LARGE SCALE GENOMIC DNA]</scope>
    <source>
        <strain evidence="5 6">Th120</strain>
    </source>
</reference>
<feature type="region of interest" description="Disordered" evidence="2">
    <location>
        <begin position="46"/>
        <end position="98"/>
    </location>
</feature>
<name>A0A444VQP7_9FLAO</name>